<dbReference type="RefSeq" id="WP_114003764.1">
    <property type="nucleotide sequence ID" value="NZ_QGDC01000001.1"/>
</dbReference>
<name>A0A367GTX3_9SPHI</name>
<dbReference type="AlphaFoldDB" id="A0A367GTX3"/>
<evidence type="ECO:0000313" key="1">
    <source>
        <dbReference type="EMBL" id="RCH56867.1"/>
    </source>
</evidence>
<dbReference type="EMBL" id="QGDC01000001">
    <property type="protein sequence ID" value="RCH56867.1"/>
    <property type="molecule type" value="Genomic_DNA"/>
</dbReference>
<organism evidence="1 2">
    <name type="scientific">Mucilaginibacter hurinus</name>
    <dbReference type="NCBI Taxonomy" id="2201324"/>
    <lineage>
        <taxon>Bacteria</taxon>
        <taxon>Pseudomonadati</taxon>
        <taxon>Bacteroidota</taxon>
        <taxon>Sphingobacteriia</taxon>
        <taxon>Sphingobacteriales</taxon>
        <taxon>Sphingobacteriaceae</taxon>
        <taxon>Mucilaginibacter</taxon>
    </lineage>
</organism>
<comment type="caution">
    <text evidence="1">The sequence shown here is derived from an EMBL/GenBank/DDBJ whole genome shotgun (WGS) entry which is preliminary data.</text>
</comment>
<dbReference type="OrthoDB" id="798818at2"/>
<accession>A0A367GTX3</accession>
<sequence length="76" mass="8386">MDRLNLTCLLSGVSTKLQLDHKKMPGEAGPCFMVTENGSFKGYISKGPDGKYRSLGTSYFTTEELGTITDHIIKKK</sequence>
<proteinExistence type="predicted"/>
<dbReference type="Proteomes" id="UP000253209">
    <property type="component" value="Unassembled WGS sequence"/>
</dbReference>
<keyword evidence="2" id="KW-1185">Reference proteome</keyword>
<reference evidence="1 2" key="1">
    <citation type="submission" date="2018-05" db="EMBL/GenBank/DDBJ databases">
        <title>Mucilaginibacter hurinus sp. nov., isolated from briquette warehouse soil.</title>
        <authorList>
            <person name="Choi L."/>
        </authorList>
    </citation>
    <scope>NUCLEOTIDE SEQUENCE [LARGE SCALE GENOMIC DNA]</scope>
    <source>
        <strain evidence="1 2">ZR32</strain>
    </source>
</reference>
<gene>
    <name evidence="1" type="ORF">DJ568_03155</name>
</gene>
<evidence type="ECO:0000313" key="2">
    <source>
        <dbReference type="Proteomes" id="UP000253209"/>
    </source>
</evidence>
<protein>
    <submittedName>
        <fullName evidence="1">Uncharacterized protein</fullName>
    </submittedName>
</protein>